<keyword evidence="2" id="KW-0560">Oxidoreductase</keyword>
<keyword evidence="5" id="KW-1185">Reference proteome</keyword>
<dbReference type="Proteomes" id="UP000799767">
    <property type="component" value="Unassembled WGS sequence"/>
</dbReference>
<dbReference type="OrthoDB" id="2102561at2759"/>
<dbReference type="Gene3D" id="3.40.50.720">
    <property type="entry name" value="NAD(P)-binding Rossmann-like Domain"/>
    <property type="match status" value="1"/>
</dbReference>
<dbReference type="GO" id="GO:0004806">
    <property type="term" value="F:triacylglycerol lipase activity"/>
    <property type="evidence" value="ECO:0007669"/>
    <property type="project" value="TreeGrafter"/>
</dbReference>
<dbReference type="Pfam" id="PF00106">
    <property type="entry name" value="adh_short"/>
    <property type="match status" value="1"/>
</dbReference>
<evidence type="ECO:0000256" key="1">
    <source>
        <dbReference type="ARBA" id="ARBA00006484"/>
    </source>
</evidence>
<evidence type="ECO:0000256" key="3">
    <source>
        <dbReference type="RuleBase" id="RU000363"/>
    </source>
</evidence>
<dbReference type="InterPro" id="IPR002347">
    <property type="entry name" value="SDR_fam"/>
</dbReference>
<protein>
    <submittedName>
        <fullName evidence="4">Putative short-chain dehydrogenase</fullName>
    </submittedName>
</protein>
<comment type="similarity">
    <text evidence="1 3">Belongs to the short-chain dehydrogenases/reductases (SDR) family.</text>
</comment>
<dbReference type="SUPFAM" id="SSF51735">
    <property type="entry name" value="NAD(P)-binding Rossmann-fold domains"/>
    <property type="match status" value="1"/>
</dbReference>
<dbReference type="GO" id="GO:0006654">
    <property type="term" value="P:phosphatidic acid biosynthetic process"/>
    <property type="evidence" value="ECO:0007669"/>
    <property type="project" value="TreeGrafter"/>
</dbReference>
<dbReference type="GeneID" id="54470455"/>
<dbReference type="PANTHER" id="PTHR44169">
    <property type="entry name" value="NADPH-DEPENDENT 1-ACYLDIHYDROXYACETONE PHOSPHATE REDUCTASE"/>
    <property type="match status" value="1"/>
</dbReference>
<dbReference type="EMBL" id="MU001634">
    <property type="protein sequence ID" value="KAF2484755.1"/>
    <property type="molecule type" value="Genomic_DNA"/>
</dbReference>
<evidence type="ECO:0000313" key="5">
    <source>
        <dbReference type="Proteomes" id="UP000799767"/>
    </source>
</evidence>
<dbReference type="InterPro" id="IPR036291">
    <property type="entry name" value="NAD(P)-bd_dom_sf"/>
</dbReference>
<accession>A0A6A6PXL4</accession>
<evidence type="ECO:0000313" key="4">
    <source>
        <dbReference type="EMBL" id="KAF2484755.1"/>
    </source>
</evidence>
<dbReference type="GO" id="GO:0005783">
    <property type="term" value="C:endoplasmic reticulum"/>
    <property type="evidence" value="ECO:0007669"/>
    <property type="project" value="TreeGrafter"/>
</dbReference>
<dbReference type="GO" id="GO:0000140">
    <property type="term" value="F:acylglycerone-phosphate reductase (NADP+) activity"/>
    <property type="evidence" value="ECO:0007669"/>
    <property type="project" value="TreeGrafter"/>
</dbReference>
<name>A0A6A6PXL4_9PEZI</name>
<dbReference type="GO" id="GO:0019433">
    <property type="term" value="P:triglyceride catabolic process"/>
    <property type="evidence" value="ECO:0007669"/>
    <property type="project" value="TreeGrafter"/>
</dbReference>
<dbReference type="RefSeq" id="XP_033591324.1">
    <property type="nucleotide sequence ID" value="XM_033729453.1"/>
</dbReference>
<dbReference type="PRINTS" id="PR00080">
    <property type="entry name" value="SDRFAMILY"/>
</dbReference>
<proteinExistence type="inferred from homology"/>
<dbReference type="PANTHER" id="PTHR44169:SF6">
    <property type="entry name" value="NADPH-DEPENDENT 1-ACYLDIHYDROXYACETONE PHOSPHATE REDUCTASE"/>
    <property type="match status" value="1"/>
</dbReference>
<dbReference type="GO" id="GO:0005811">
    <property type="term" value="C:lipid droplet"/>
    <property type="evidence" value="ECO:0007669"/>
    <property type="project" value="TreeGrafter"/>
</dbReference>
<reference evidence="4" key="1">
    <citation type="journal article" date="2020" name="Stud. Mycol.">
        <title>101 Dothideomycetes genomes: a test case for predicting lifestyles and emergence of pathogens.</title>
        <authorList>
            <person name="Haridas S."/>
            <person name="Albert R."/>
            <person name="Binder M."/>
            <person name="Bloem J."/>
            <person name="Labutti K."/>
            <person name="Salamov A."/>
            <person name="Andreopoulos B."/>
            <person name="Baker S."/>
            <person name="Barry K."/>
            <person name="Bills G."/>
            <person name="Bluhm B."/>
            <person name="Cannon C."/>
            <person name="Castanera R."/>
            <person name="Culley D."/>
            <person name="Daum C."/>
            <person name="Ezra D."/>
            <person name="Gonzalez J."/>
            <person name="Henrissat B."/>
            <person name="Kuo A."/>
            <person name="Liang C."/>
            <person name="Lipzen A."/>
            <person name="Lutzoni F."/>
            <person name="Magnuson J."/>
            <person name="Mondo S."/>
            <person name="Nolan M."/>
            <person name="Ohm R."/>
            <person name="Pangilinan J."/>
            <person name="Park H.-J."/>
            <person name="Ramirez L."/>
            <person name="Alfaro M."/>
            <person name="Sun H."/>
            <person name="Tritt A."/>
            <person name="Yoshinaga Y."/>
            <person name="Zwiers L.-H."/>
            <person name="Turgeon B."/>
            <person name="Goodwin S."/>
            <person name="Spatafora J."/>
            <person name="Crous P."/>
            <person name="Grigoriev I."/>
        </authorList>
    </citation>
    <scope>NUCLEOTIDE SEQUENCE</scope>
    <source>
        <strain evidence="4">CBS 113389</strain>
    </source>
</reference>
<sequence length="284" mass="31073">MASRKRTVLVTGCTEGSAGHALAREFHAKGFEVYATARSTAKMASLQPLGIRTLPLDITSDDSIQACVQEVPQLDILVNNAGASLTMPIVDLSIQEAKALFDANVWGHLAVIQAFLPLLLKSPKAMIVNHTSVAVTMAIPYQAVYNASKACLSSFSDTLRLELQPFDIAVVELRSGGIKTNIFGHSAKKPVLPAGSIYAPARETVETSLRQEWFADVGISPEQWAREIVRDLSKKHPPPRTIWRGESAFGAWLSTFFPSSSLDANVRKMVGFDKAEQIIRERRK</sequence>
<gene>
    <name evidence="4" type="ORF">BDY17DRAFT_134944</name>
</gene>
<organism evidence="4 5">
    <name type="scientific">Neohortaea acidophila</name>
    <dbReference type="NCBI Taxonomy" id="245834"/>
    <lineage>
        <taxon>Eukaryota</taxon>
        <taxon>Fungi</taxon>
        <taxon>Dikarya</taxon>
        <taxon>Ascomycota</taxon>
        <taxon>Pezizomycotina</taxon>
        <taxon>Dothideomycetes</taxon>
        <taxon>Dothideomycetidae</taxon>
        <taxon>Mycosphaerellales</taxon>
        <taxon>Teratosphaeriaceae</taxon>
        <taxon>Neohortaea</taxon>
    </lineage>
</organism>
<dbReference type="AlphaFoldDB" id="A0A6A6PXL4"/>
<evidence type="ECO:0000256" key="2">
    <source>
        <dbReference type="ARBA" id="ARBA00023002"/>
    </source>
</evidence>
<dbReference type="PRINTS" id="PR00081">
    <property type="entry name" value="GDHRDH"/>
</dbReference>
<dbReference type="CDD" id="cd05374">
    <property type="entry name" value="17beta-HSD-like_SDR_c"/>
    <property type="match status" value="1"/>
</dbReference>